<reference evidence="9" key="2">
    <citation type="submission" date="2020-09" db="EMBL/GenBank/DDBJ databases">
        <authorList>
            <person name="Sun Q."/>
            <person name="Zhou Y."/>
        </authorList>
    </citation>
    <scope>NUCLEOTIDE SEQUENCE</scope>
    <source>
        <strain evidence="9">CGMCC 1.15290</strain>
    </source>
</reference>
<feature type="domain" description="Sigma-54 factor interaction" evidence="7">
    <location>
        <begin position="338"/>
        <end position="567"/>
    </location>
</feature>
<dbReference type="PROSITE" id="PS00675">
    <property type="entry name" value="SIGMA54_INTERACT_1"/>
    <property type="match status" value="1"/>
</dbReference>
<dbReference type="Gene3D" id="1.10.10.60">
    <property type="entry name" value="Homeodomain-like"/>
    <property type="match status" value="1"/>
</dbReference>
<dbReference type="InterPro" id="IPR025662">
    <property type="entry name" value="Sigma_54_int_dom_ATP-bd_1"/>
</dbReference>
<dbReference type="PANTHER" id="PTHR32071:SF123">
    <property type="entry name" value="DNA-BINDING TRANSCRIPTIONAL ACTIVATOR HYFR-RELATED"/>
    <property type="match status" value="1"/>
</dbReference>
<accession>A0A917IQH1</accession>
<dbReference type="InterPro" id="IPR003593">
    <property type="entry name" value="AAA+_ATPase"/>
</dbReference>
<keyword evidence="4" id="KW-0238">DNA-binding</keyword>
<dbReference type="SMART" id="SM00448">
    <property type="entry name" value="REC"/>
    <property type="match status" value="1"/>
</dbReference>
<proteinExistence type="predicted"/>
<dbReference type="PROSITE" id="PS50045">
    <property type="entry name" value="SIGMA54_INTERACT_4"/>
    <property type="match status" value="1"/>
</dbReference>
<dbReference type="InterPro" id="IPR002078">
    <property type="entry name" value="Sigma_54_int"/>
</dbReference>
<sequence>MATSIGQNVLIVEDEFIVANDLEMMLDRAKYRIVGIASSVQEALVFIDKQKPDIVILDIMLQGQQTGIELAKMLANMVIPFVYLSANSNPGTLEEAKATHPYGFLVKPFREKDVLVTLQMALYRHAHSLETCIRKEQSLKIALYDIFSQRGEWKQKMQELNQLFDPFIPHDYLFAGLINDQDVFPMLGVSQIGRDEYQHIGVTELAGLSGFSVQELGLILPDFFLVNSGICQGSDFGSLKSSNKFVDLLAGTLRFGASLVYQLQLSQGLVFLISFFRRQSDGFHTEHLALLERLKEPLMLTIDRRIAFEEIDKLRKRLEEENHFLQEEVKTNIEYGEIVGASKSLSEVFKKIEQVSAIDTSVLILGESGTGKELVARSIHNRSPRKNKILVKVNCAALPPSLIESELFGHEKGAFTGAIERRIGKFELANGGTIFLDEIGEMPLELQARLLRVLQEKEIERLGGKDCIKVDVRIIAATNRDLEKEVGEGRFRLDLYYRLNVFPILLPALRDRKEDIPLLADFFGKKLCRKVGKPFRGIDERAMIDLLQYQWPGNIRELENVIEQAAIVGDGQGLLTLGRQLINKAIEPGGAQGSTSGGGPKTLLEIKQLQQQTEREHILTVLKKANGRIRGKNGAAELLNLKPTTLESRMEKLGISRSNI</sequence>
<keyword evidence="5" id="KW-0804">Transcription</keyword>
<keyword evidence="10" id="KW-1185">Reference proteome</keyword>
<dbReference type="GO" id="GO:0006355">
    <property type="term" value="P:regulation of DNA-templated transcription"/>
    <property type="evidence" value="ECO:0007669"/>
    <property type="project" value="InterPro"/>
</dbReference>
<dbReference type="CDD" id="cd00009">
    <property type="entry name" value="AAA"/>
    <property type="match status" value="1"/>
</dbReference>
<evidence type="ECO:0000259" key="7">
    <source>
        <dbReference type="PROSITE" id="PS50045"/>
    </source>
</evidence>
<dbReference type="Gene3D" id="1.10.8.60">
    <property type="match status" value="1"/>
</dbReference>
<evidence type="ECO:0000259" key="8">
    <source>
        <dbReference type="PROSITE" id="PS50110"/>
    </source>
</evidence>
<evidence type="ECO:0000313" key="9">
    <source>
        <dbReference type="EMBL" id="GGH61356.1"/>
    </source>
</evidence>
<dbReference type="SUPFAM" id="SSF52540">
    <property type="entry name" value="P-loop containing nucleoside triphosphate hydrolases"/>
    <property type="match status" value="1"/>
</dbReference>
<dbReference type="AlphaFoldDB" id="A0A917IQH1"/>
<feature type="modified residue" description="4-aspartylphosphate" evidence="6">
    <location>
        <position position="58"/>
    </location>
</feature>
<feature type="domain" description="Response regulatory" evidence="8">
    <location>
        <begin position="8"/>
        <end position="122"/>
    </location>
</feature>
<gene>
    <name evidence="9" type="ORF">GCM10011379_10250</name>
</gene>
<dbReference type="Gene3D" id="3.40.50.2300">
    <property type="match status" value="1"/>
</dbReference>
<keyword evidence="6" id="KW-0597">Phosphoprotein</keyword>
<dbReference type="InterPro" id="IPR027417">
    <property type="entry name" value="P-loop_NTPase"/>
</dbReference>
<protein>
    <submittedName>
        <fullName evidence="9">Uncharacterized protein</fullName>
    </submittedName>
</protein>
<comment type="caution">
    <text evidence="9">The sequence shown here is derived from an EMBL/GenBank/DDBJ whole genome shotgun (WGS) entry which is preliminary data.</text>
</comment>
<dbReference type="Gene3D" id="3.40.50.300">
    <property type="entry name" value="P-loop containing nucleotide triphosphate hydrolases"/>
    <property type="match status" value="1"/>
</dbReference>
<dbReference type="PROSITE" id="PS50110">
    <property type="entry name" value="RESPONSE_REGULATORY"/>
    <property type="match status" value="1"/>
</dbReference>
<dbReference type="Pfam" id="PF25601">
    <property type="entry name" value="AAA_lid_14"/>
    <property type="match status" value="1"/>
</dbReference>
<dbReference type="GO" id="GO:0000160">
    <property type="term" value="P:phosphorelay signal transduction system"/>
    <property type="evidence" value="ECO:0007669"/>
    <property type="project" value="InterPro"/>
</dbReference>
<dbReference type="GO" id="GO:0003677">
    <property type="term" value="F:DNA binding"/>
    <property type="evidence" value="ECO:0007669"/>
    <property type="project" value="UniProtKB-KW"/>
</dbReference>
<dbReference type="SUPFAM" id="SSF52172">
    <property type="entry name" value="CheY-like"/>
    <property type="match status" value="1"/>
</dbReference>
<dbReference type="InterPro" id="IPR025943">
    <property type="entry name" value="Sigma_54_int_dom_ATP-bd_2"/>
</dbReference>
<reference evidence="9" key="1">
    <citation type="journal article" date="2014" name="Int. J. Syst. Evol. Microbiol.">
        <title>Complete genome sequence of Corynebacterium casei LMG S-19264T (=DSM 44701T), isolated from a smear-ripened cheese.</title>
        <authorList>
            <consortium name="US DOE Joint Genome Institute (JGI-PGF)"/>
            <person name="Walter F."/>
            <person name="Albersmeier A."/>
            <person name="Kalinowski J."/>
            <person name="Ruckert C."/>
        </authorList>
    </citation>
    <scope>NUCLEOTIDE SEQUENCE</scope>
    <source>
        <strain evidence="9">CGMCC 1.15290</strain>
    </source>
</reference>
<keyword evidence="2" id="KW-0067">ATP-binding</keyword>
<dbReference type="InterPro" id="IPR058031">
    <property type="entry name" value="AAA_lid_NorR"/>
</dbReference>
<dbReference type="SMART" id="SM00382">
    <property type="entry name" value="AAA"/>
    <property type="match status" value="1"/>
</dbReference>
<dbReference type="Proteomes" id="UP000627292">
    <property type="component" value="Unassembled WGS sequence"/>
</dbReference>
<keyword evidence="3" id="KW-0805">Transcription regulation</keyword>
<evidence type="ECO:0000256" key="2">
    <source>
        <dbReference type="ARBA" id="ARBA00022840"/>
    </source>
</evidence>
<dbReference type="InterPro" id="IPR025944">
    <property type="entry name" value="Sigma_54_int_dom_CS"/>
</dbReference>
<dbReference type="Pfam" id="PF00158">
    <property type="entry name" value="Sigma54_activat"/>
    <property type="match status" value="1"/>
</dbReference>
<evidence type="ECO:0000256" key="1">
    <source>
        <dbReference type="ARBA" id="ARBA00022741"/>
    </source>
</evidence>
<dbReference type="GO" id="GO:0005524">
    <property type="term" value="F:ATP binding"/>
    <property type="evidence" value="ECO:0007669"/>
    <property type="project" value="UniProtKB-KW"/>
</dbReference>
<dbReference type="InterPro" id="IPR001789">
    <property type="entry name" value="Sig_transdc_resp-reg_receiver"/>
</dbReference>
<evidence type="ECO:0000256" key="6">
    <source>
        <dbReference type="PROSITE-ProRule" id="PRU00169"/>
    </source>
</evidence>
<name>A0A917IQH1_9BACT</name>
<keyword evidence="1" id="KW-0547">Nucleotide-binding</keyword>
<dbReference type="PANTHER" id="PTHR32071">
    <property type="entry name" value="TRANSCRIPTIONAL REGULATORY PROTEIN"/>
    <property type="match status" value="1"/>
</dbReference>
<dbReference type="CDD" id="cd17534">
    <property type="entry name" value="REC_DC-like"/>
    <property type="match status" value="1"/>
</dbReference>
<dbReference type="PROSITE" id="PS00676">
    <property type="entry name" value="SIGMA54_INTERACT_2"/>
    <property type="match status" value="1"/>
</dbReference>
<dbReference type="PROSITE" id="PS00688">
    <property type="entry name" value="SIGMA54_INTERACT_3"/>
    <property type="match status" value="1"/>
</dbReference>
<evidence type="ECO:0000256" key="3">
    <source>
        <dbReference type="ARBA" id="ARBA00023015"/>
    </source>
</evidence>
<dbReference type="InterPro" id="IPR011006">
    <property type="entry name" value="CheY-like_superfamily"/>
</dbReference>
<evidence type="ECO:0000313" key="10">
    <source>
        <dbReference type="Proteomes" id="UP000627292"/>
    </source>
</evidence>
<organism evidence="9 10">
    <name type="scientific">Filimonas zeae</name>
    <dbReference type="NCBI Taxonomy" id="1737353"/>
    <lineage>
        <taxon>Bacteria</taxon>
        <taxon>Pseudomonadati</taxon>
        <taxon>Bacteroidota</taxon>
        <taxon>Chitinophagia</taxon>
        <taxon>Chitinophagales</taxon>
        <taxon>Chitinophagaceae</taxon>
        <taxon>Filimonas</taxon>
    </lineage>
</organism>
<evidence type="ECO:0000256" key="4">
    <source>
        <dbReference type="ARBA" id="ARBA00023125"/>
    </source>
</evidence>
<dbReference type="EMBL" id="BMIB01000001">
    <property type="protein sequence ID" value="GGH61356.1"/>
    <property type="molecule type" value="Genomic_DNA"/>
</dbReference>
<dbReference type="FunFam" id="3.40.50.300:FF:000006">
    <property type="entry name" value="DNA-binding transcriptional regulator NtrC"/>
    <property type="match status" value="1"/>
</dbReference>
<evidence type="ECO:0000256" key="5">
    <source>
        <dbReference type="ARBA" id="ARBA00023163"/>
    </source>
</evidence>
<dbReference type="Pfam" id="PF00072">
    <property type="entry name" value="Response_reg"/>
    <property type="match status" value="1"/>
</dbReference>